<proteinExistence type="predicted"/>
<sequence length="133" mass="15029">MEWIAIREHGHGTVPRQEVVGDVVSLGWKWVAGNHLPHYIAHLIRGPRAWLAVVSNNRAGCQKDGEGSGEWMIHVFNENWESGETMGRGFPAEGTVPQRPLKVITELRPNVRIRPNFNIQKRRFTANPPPITP</sequence>
<name>A0A7E4ZWM4_PANRE</name>
<evidence type="ECO:0000313" key="2">
    <source>
        <dbReference type="WBParaSite" id="Pan_g21739.t1"/>
    </source>
</evidence>
<dbReference type="Proteomes" id="UP000492821">
    <property type="component" value="Unassembled WGS sequence"/>
</dbReference>
<keyword evidence="1" id="KW-1185">Reference proteome</keyword>
<protein>
    <submittedName>
        <fullName evidence="2">Uncharacterized protein</fullName>
    </submittedName>
</protein>
<accession>A0A7E4ZWM4</accession>
<reference evidence="1" key="1">
    <citation type="journal article" date="2013" name="Genetics">
        <title>The draft genome and transcriptome of Panagrellus redivivus are shaped by the harsh demands of a free-living lifestyle.</title>
        <authorList>
            <person name="Srinivasan J."/>
            <person name="Dillman A.R."/>
            <person name="Macchietto M.G."/>
            <person name="Heikkinen L."/>
            <person name="Lakso M."/>
            <person name="Fracchia K.M."/>
            <person name="Antoshechkin I."/>
            <person name="Mortazavi A."/>
            <person name="Wong G."/>
            <person name="Sternberg P.W."/>
        </authorList>
    </citation>
    <scope>NUCLEOTIDE SEQUENCE [LARGE SCALE GENOMIC DNA]</scope>
    <source>
        <strain evidence="1">MT8872</strain>
    </source>
</reference>
<dbReference type="WBParaSite" id="Pan_g21739.t1">
    <property type="protein sequence ID" value="Pan_g21739.t1"/>
    <property type="gene ID" value="Pan_g21739"/>
</dbReference>
<organism evidence="1 2">
    <name type="scientific">Panagrellus redivivus</name>
    <name type="common">Microworm</name>
    <dbReference type="NCBI Taxonomy" id="6233"/>
    <lineage>
        <taxon>Eukaryota</taxon>
        <taxon>Metazoa</taxon>
        <taxon>Ecdysozoa</taxon>
        <taxon>Nematoda</taxon>
        <taxon>Chromadorea</taxon>
        <taxon>Rhabditida</taxon>
        <taxon>Tylenchina</taxon>
        <taxon>Panagrolaimomorpha</taxon>
        <taxon>Panagrolaimoidea</taxon>
        <taxon>Panagrolaimidae</taxon>
        <taxon>Panagrellus</taxon>
    </lineage>
</organism>
<reference evidence="2" key="2">
    <citation type="submission" date="2020-10" db="UniProtKB">
        <authorList>
            <consortium name="WormBaseParasite"/>
        </authorList>
    </citation>
    <scope>IDENTIFICATION</scope>
</reference>
<dbReference type="AlphaFoldDB" id="A0A7E4ZWM4"/>
<evidence type="ECO:0000313" key="1">
    <source>
        <dbReference type="Proteomes" id="UP000492821"/>
    </source>
</evidence>